<organism evidence="5 6">
    <name type="scientific">Rotaria magnacalcarata</name>
    <dbReference type="NCBI Taxonomy" id="392030"/>
    <lineage>
        <taxon>Eukaryota</taxon>
        <taxon>Metazoa</taxon>
        <taxon>Spiralia</taxon>
        <taxon>Gnathifera</taxon>
        <taxon>Rotifera</taxon>
        <taxon>Eurotatoria</taxon>
        <taxon>Bdelloidea</taxon>
        <taxon>Philodinida</taxon>
        <taxon>Philodinidae</taxon>
        <taxon>Rotaria</taxon>
    </lineage>
</organism>
<reference evidence="5" key="1">
    <citation type="submission" date="2021-02" db="EMBL/GenBank/DDBJ databases">
        <authorList>
            <person name="Nowell W R."/>
        </authorList>
    </citation>
    <scope>NUCLEOTIDE SEQUENCE</scope>
</reference>
<evidence type="ECO:0000256" key="3">
    <source>
        <dbReference type="ARBA" id="ARBA00023186"/>
    </source>
</evidence>
<dbReference type="SUPFAM" id="SSF52540">
    <property type="entry name" value="P-loop containing nucleoside triphosphate hydrolases"/>
    <property type="match status" value="1"/>
</dbReference>
<keyword evidence="1" id="KW-0547">Nucleotide-binding</keyword>
<keyword evidence="3" id="KW-0143">Chaperone</keyword>
<keyword evidence="2" id="KW-0067">ATP-binding</keyword>
<sequence>SRWTDIPVSKLSQTERERLLKLSDHLHENVIGQDGAVDSVAETVLRSRAGLSRQNQSNGSFLFLGPTGVGKTELAKTLAFELFDSTESMIRIDMSEYTESHSIARLIGALPDYVGFEQDGQLTETVRRQPYAVILFDEVENGHPQIWSTL</sequence>
<dbReference type="GO" id="GO:0005524">
    <property type="term" value="F:ATP binding"/>
    <property type="evidence" value="ECO:0007669"/>
    <property type="project" value="UniProtKB-KW"/>
</dbReference>
<protein>
    <recommendedName>
        <fullName evidence="4">ATPase AAA-type core domain-containing protein</fullName>
    </recommendedName>
</protein>
<dbReference type="EMBL" id="CAJOBI010009346">
    <property type="protein sequence ID" value="CAF4135913.1"/>
    <property type="molecule type" value="Genomic_DNA"/>
</dbReference>
<dbReference type="PRINTS" id="PR00300">
    <property type="entry name" value="CLPPROTEASEA"/>
</dbReference>
<dbReference type="PROSITE" id="PS00871">
    <property type="entry name" value="CLPAB_2"/>
    <property type="match status" value="1"/>
</dbReference>
<dbReference type="Gene3D" id="3.40.50.300">
    <property type="entry name" value="P-loop containing nucleotide triphosphate hydrolases"/>
    <property type="match status" value="1"/>
</dbReference>
<dbReference type="AlphaFoldDB" id="A0A8S2QZ94"/>
<feature type="non-terminal residue" evidence="5">
    <location>
        <position position="1"/>
    </location>
</feature>
<dbReference type="InterPro" id="IPR050130">
    <property type="entry name" value="ClpA_ClpB"/>
</dbReference>
<dbReference type="InterPro" id="IPR003959">
    <property type="entry name" value="ATPase_AAA_core"/>
</dbReference>
<comment type="caution">
    <text evidence="5">The sequence shown here is derived from an EMBL/GenBank/DDBJ whole genome shotgun (WGS) entry which is preliminary data.</text>
</comment>
<dbReference type="InterPro" id="IPR001270">
    <property type="entry name" value="ClpA/B"/>
</dbReference>
<dbReference type="Proteomes" id="UP000676336">
    <property type="component" value="Unassembled WGS sequence"/>
</dbReference>
<evidence type="ECO:0000256" key="1">
    <source>
        <dbReference type="ARBA" id="ARBA00022741"/>
    </source>
</evidence>
<proteinExistence type="predicted"/>
<feature type="domain" description="ATPase AAA-type core" evidence="4">
    <location>
        <begin position="58"/>
        <end position="149"/>
    </location>
</feature>
<dbReference type="InterPro" id="IPR027417">
    <property type="entry name" value="P-loop_NTPase"/>
</dbReference>
<dbReference type="PANTHER" id="PTHR11638">
    <property type="entry name" value="ATP-DEPENDENT CLP PROTEASE"/>
    <property type="match status" value="1"/>
</dbReference>
<evidence type="ECO:0000256" key="2">
    <source>
        <dbReference type="ARBA" id="ARBA00022840"/>
    </source>
</evidence>
<evidence type="ECO:0000259" key="4">
    <source>
        <dbReference type="Pfam" id="PF07724"/>
    </source>
</evidence>
<dbReference type="GO" id="GO:0016887">
    <property type="term" value="F:ATP hydrolysis activity"/>
    <property type="evidence" value="ECO:0007669"/>
    <property type="project" value="InterPro"/>
</dbReference>
<dbReference type="Pfam" id="PF07724">
    <property type="entry name" value="AAA_2"/>
    <property type="match status" value="1"/>
</dbReference>
<dbReference type="PANTHER" id="PTHR11638:SF18">
    <property type="entry name" value="HEAT SHOCK PROTEIN 104"/>
    <property type="match status" value="1"/>
</dbReference>
<evidence type="ECO:0000313" key="5">
    <source>
        <dbReference type="EMBL" id="CAF4135913.1"/>
    </source>
</evidence>
<dbReference type="GO" id="GO:0005737">
    <property type="term" value="C:cytoplasm"/>
    <property type="evidence" value="ECO:0007669"/>
    <property type="project" value="TreeGrafter"/>
</dbReference>
<accession>A0A8S2QZ94</accession>
<gene>
    <name evidence="5" type="ORF">SMN809_LOCUS19000</name>
</gene>
<dbReference type="InterPro" id="IPR028299">
    <property type="entry name" value="ClpA/B_CS2"/>
</dbReference>
<dbReference type="GO" id="GO:0034605">
    <property type="term" value="P:cellular response to heat"/>
    <property type="evidence" value="ECO:0007669"/>
    <property type="project" value="TreeGrafter"/>
</dbReference>
<dbReference type="CDD" id="cd19499">
    <property type="entry name" value="RecA-like_ClpB_Hsp104-like"/>
    <property type="match status" value="1"/>
</dbReference>
<name>A0A8S2QZ94_9BILA</name>
<evidence type="ECO:0000313" key="6">
    <source>
        <dbReference type="Proteomes" id="UP000676336"/>
    </source>
</evidence>